<dbReference type="InterPro" id="IPR010071">
    <property type="entry name" value="AA_adenyl_dom"/>
</dbReference>
<dbReference type="InterPro" id="IPR020845">
    <property type="entry name" value="AMP-binding_CS"/>
</dbReference>
<dbReference type="PANTHER" id="PTHR45527:SF10">
    <property type="entry name" value="PYOCHELIN SYNTHASE PCHF"/>
    <property type="match status" value="1"/>
</dbReference>
<keyword evidence="2" id="KW-0436">Ligase</keyword>
<dbReference type="Pfam" id="PF00501">
    <property type="entry name" value="AMP-binding"/>
    <property type="match status" value="1"/>
</dbReference>
<dbReference type="GO" id="GO:0044550">
    <property type="term" value="P:secondary metabolite biosynthetic process"/>
    <property type="evidence" value="ECO:0007669"/>
    <property type="project" value="TreeGrafter"/>
</dbReference>
<dbReference type="InterPro" id="IPR045851">
    <property type="entry name" value="AMP-bd_C_sf"/>
</dbReference>
<evidence type="ECO:0000313" key="6">
    <source>
        <dbReference type="Proteomes" id="UP000540506"/>
    </source>
</evidence>
<keyword evidence="6" id="KW-1185">Reference proteome</keyword>
<dbReference type="InterPro" id="IPR000873">
    <property type="entry name" value="AMP-dep_synth/lig_dom"/>
</dbReference>
<evidence type="ECO:0000256" key="1">
    <source>
        <dbReference type="ARBA" id="ARBA00004924"/>
    </source>
</evidence>
<dbReference type="EMBL" id="JACHJV010000001">
    <property type="protein sequence ID" value="MBB4926910.1"/>
    <property type="molecule type" value="Genomic_DNA"/>
</dbReference>
<dbReference type="PROSITE" id="PS00455">
    <property type="entry name" value="AMP_BINDING"/>
    <property type="match status" value="1"/>
</dbReference>
<dbReference type="Gene3D" id="2.30.38.10">
    <property type="entry name" value="Luciferase, Domain 3"/>
    <property type="match status" value="1"/>
</dbReference>
<organism evidence="5 6">
    <name type="scientific">Kitasatospora kifunensis</name>
    <name type="common">Streptomyces kifunensis</name>
    <dbReference type="NCBI Taxonomy" id="58351"/>
    <lineage>
        <taxon>Bacteria</taxon>
        <taxon>Bacillati</taxon>
        <taxon>Actinomycetota</taxon>
        <taxon>Actinomycetes</taxon>
        <taxon>Kitasatosporales</taxon>
        <taxon>Streptomycetaceae</taxon>
        <taxon>Kitasatospora</taxon>
    </lineage>
</organism>
<dbReference type="InterPro" id="IPR025110">
    <property type="entry name" value="AMP-bd_C"/>
</dbReference>
<dbReference type="AlphaFoldDB" id="A0A7W7VYQ6"/>
<sequence length="574" mass="62156">MTPPDLRSHPRLVESWNSTARDYARDSTLVDLLDAAAADHADLPAVRTADGIMLTHGQLASESSRLAQGLAVVGVGHGTPVAVLLDHRPEAVVAIHAIIRAGAYYVPLDARWPARRMVEVLDSLSVRSMVVSAGLEHTAIEVGRQAPAMTSVLVVGEPVEEPQPTRETREAVAARQYGLSLHRHDVVRTVPAGVPTVPSAPVQSGDTAYVIFTSGSTGTPKGVAVRHGSVVNLIDWFNRRNAVGPDDVLLPVAAFSFDLSVYDLFGIPSAGASMLLLPARQLAQPDVVAEAVLRHGVTLWNSAPAAFTLVLSFASLSAQRGRTALRRVFLSGDWIPLDTHAALQREFPQAVLIALGGATEACVWSNDFVVDRVDPSWASIPYGHPMQNSRYYVLRDNLSPCEIDEAGELYIAGDCVAAGYANDAELTAARFQRDPWVPDAQMYRTGDRAKWTLSGWVEFLGRVDSQVKVRGFRIELGEVEQAARQLPGVEEAVAVAAGDPRDPFLALALRTPEPMRSPDVIRQLAAHLPDYMLPSRVHLMTSLPVGPNGKIDRPLLRDILSERPDNPRPELRGN</sequence>
<protein>
    <submittedName>
        <fullName evidence="5">Surfactin family lipopeptide synthetase A</fullName>
    </submittedName>
</protein>
<evidence type="ECO:0000259" key="3">
    <source>
        <dbReference type="Pfam" id="PF00501"/>
    </source>
</evidence>
<evidence type="ECO:0000259" key="4">
    <source>
        <dbReference type="Pfam" id="PF13193"/>
    </source>
</evidence>
<gene>
    <name evidence="5" type="ORF">FHR34_005903</name>
</gene>
<comment type="caution">
    <text evidence="5">The sequence shown here is derived from an EMBL/GenBank/DDBJ whole genome shotgun (WGS) entry which is preliminary data.</text>
</comment>
<evidence type="ECO:0000313" key="5">
    <source>
        <dbReference type="EMBL" id="MBB4926910.1"/>
    </source>
</evidence>
<dbReference type="SUPFAM" id="SSF56801">
    <property type="entry name" value="Acetyl-CoA synthetase-like"/>
    <property type="match status" value="1"/>
</dbReference>
<name>A0A7W7VYQ6_KITKI</name>
<dbReference type="Gene3D" id="3.30.300.30">
    <property type="match status" value="1"/>
</dbReference>
<dbReference type="RefSeq" id="WP_184940665.1">
    <property type="nucleotide sequence ID" value="NZ_JACHJV010000001.1"/>
</dbReference>
<dbReference type="GO" id="GO:0043041">
    <property type="term" value="P:amino acid activation for nonribosomal peptide biosynthetic process"/>
    <property type="evidence" value="ECO:0007669"/>
    <property type="project" value="TreeGrafter"/>
</dbReference>
<dbReference type="Proteomes" id="UP000540506">
    <property type="component" value="Unassembled WGS sequence"/>
</dbReference>
<comment type="pathway">
    <text evidence="1">Siderophore biosynthesis.</text>
</comment>
<dbReference type="Gene3D" id="3.40.50.980">
    <property type="match status" value="2"/>
</dbReference>
<proteinExistence type="predicted"/>
<dbReference type="GO" id="GO:0016874">
    <property type="term" value="F:ligase activity"/>
    <property type="evidence" value="ECO:0007669"/>
    <property type="project" value="UniProtKB-KW"/>
</dbReference>
<feature type="domain" description="AMP-binding enzyme C-terminal" evidence="4">
    <location>
        <begin position="478"/>
        <end position="550"/>
    </location>
</feature>
<dbReference type="GO" id="GO:0031177">
    <property type="term" value="F:phosphopantetheine binding"/>
    <property type="evidence" value="ECO:0007669"/>
    <property type="project" value="TreeGrafter"/>
</dbReference>
<dbReference type="NCBIfam" id="TIGR01733">
    <property type="entry name" value="AA-adenyl-dom"/>
    <property type="match status" value="1"/>
</dbReference>
<evidence type="ECO:0000256" key="2">
    <source>
        <dbReference type="ARBA" id="ARBA00022598"/>
    </source>
</evidence>
<accession>A0A7W7VYQ6</accession>
<dbReference type="Pfam" id="PF13193">
    <property type="entry name" value="AMP-binding_C"/>
    <property type="match status" value="1"/>
</dbReference>
<reference evidence="5 6" key="1">
    <citation type="submission" date="2020-08" db="EMBL/GenBank/DDBJ databases">
        <title>Sequencing the genomes of 1000 actinobacteria strains.</title>
        <authorList>
            <person name="Klenk H.-P."/>
        </authorList>
    </citation>
    <scope>NUCLEOTIDE SEQUENCE [LARGE SCALE GENOMIC DNA]</scope>
    <source>
        <strain evidence="5 6">DSM 41654</strain>
    </source>
</reference>
<feature type="domain" description="AMP-dependent synthetase/ligase" evidence="3">
    <location>
        <begin position="34"/>
        <end position="420"/>
    </location>
</feature>
<dbReference type="PANTHER" id="PTHR45527">
    <property type="entry name" value="NONRIBOSOMAL PEPTIDE SYNTHETASE"/>
    <property type="match status" value="1"/>
</dbReference>
<dbReference type="GO" id="GO:0005737">
    <property type="term" value="C:cytoplasm"/>
    <property type="evidence" value="ECO:0007669"/>
    <property type="project" value="TreeGrafter"/>
</dbReference>